<accession>A0A7R9WTM3</accession>
<sequence>MVAYVFENGEGQSQNASSIDAAYCCERNGSCLKGFGQQMNVGSNHGGSDQSFISSFNIVECLSCECCGFVVSQRGIVLELLLLLWLLNAIPSHLLPLPVLLVIPLLPQVTVINRDTRVVVGTQADWISV</sequence>
<name>A0A7R9WTM3_9STRA</name>
<proteinExistence type="predicted"/>
<reference evidence="1" key="1">
    <citation type="submission" date="2021-01" db="EMBL/GenBank/DDBJ databases">
        <authorList>
            <person name="Corre E."/>
            <person name="Pelletier E."/>
            <person name="Niang G."/>
            <person name="Scheremetjew M."/>
            <person name="Finn R."/>
            <person name="Kale V."/>
            <person name="Holt S."/>
            <person name="Cochrane G."/>
            <person name="Meng A."/>
            <person name="Brown T."/>
            <person name="Cohen L."/>
        </authorList>
    </citation>
    <scope>NUCLEOTIDE SEQUENCE</scope>
    <source>
        <strain evidence="1">CCMP3328</strain>
    </source>
</reference>
<dbReference type="AlphaFoldDB" id="A0A7R9WTM3"/>
<dbReference type="EMBL" id="HBEF01008852">
    <property type="protein sequence ID" value="CAD8333450.1"/>
    <property type="molecule type" value="Transcribed_RNA"/>
</dbReference>
<evidence type="ECO:0000313" key="1">
    <source>
        <dbReference type="EMBL" id="CAD8333450.1"/>
    </source>
</evidence>
<organism evidence="1">
    <name type="scientific">Craspedostauros australis</name>
    <dbReference type="NCBI Taxonomy" id="1486917"/>
    <lineage>
        <taxon>Eukaryota</taxon>
        <taxon>Sar</taxon>
        <taxon>Stramenopiles</taxon>
        <taxon>Ochrophyta</taxon>
        <taxon>Bacillariophyta</taxon>
        <taxon>Bacillariophyceae</taxon>
        <taxon>Bacillariophycidae</taxon>
        <taxon>Naviculales</taxon>
        <taxon>Naviculaceae</taxon>
        <taxon>Craspedostauros</taxon>
    </lineage>
</organism>
<protein>
    <submittedName>
        <fullName evidence="1">Uncharacterized protein</fullName>
    </submittedName>
</protein>
<gene>
    <name evidence="1" type="ORF">CAUS1442_LOCUS5552</name>
</gene>